<dbReference type="Gene3D" id="6.10.30.50">
    <property type="match status" value="1"/>
</dbReference>
<dbReference type="SUPFAM" id="SSF101447">
    <property type="entry name" value="Formin homology 2 domain (FH2 domain)"/>
    <property type="match status" value="1"/>
</dbReference>
<evidence type="ECO:0000313" key="3">
    <source>
        <dbReference type="EMBL" id="CCJ29364.1"/>
    </source>
</evidence>
<dbReference type="Gene3D" id="1.20.58.2220">
    <property type="entry name" value="Formin, FH2 domain"/>
    <property type="match status" value="1"/>
</dbReference>
<organism evidence="4">
    <name type="scientific">Pneumocystis jirovecii</name>
    <name type="common">Human pneumocystis pneumonia agent</name>
    <dbReference type="NCBI Taxonomy" id="42068"/>
    <lineage>
        <taxon>Eukaryota</taxon>
        <taxon>Fungi</taxon>
        <taxon>Dikarya</taxon>
        <taxon>Ascomycota</taxon>
        <taxon>Taphrinomycotina</taxon>
        <taxon>Pneumocystomycetes</taxon>
        <taxon>Pneumocystaceae</taxon>
        <taxon>Pneumocystis</taxon>
    </lineage>
</organism>
<evidence type="ECO:0008006" key="5">
    <source>
        <dbReference type="Google" id="ProtNLM"/>
    </source>
</evidence>
<dbReference type="GO" id="GO:0051017">
    <property type="term" value="P:actin filament bundle assembly"/>
    <property type="evidence" value="ECO:0007669"/>
    <property type="project" value="TreeGrafter"/>
</dbReference>
<dbReference type="AlphaFoldDB" id="L0PB95"/>
<sequence length="586" mass="66551">MLVFVEKSGTAVKEIPLHSGEVGRTGLPFINPEIKTHIMMMRPKKKLKPMHWDKLDTDVEYTLWSQMKLDPNALAGVLSKKGILDEIEKAFAMKETKIINTRTSKKKEFLSPDLQQRFGINFHKFSNLSVTEIMTKILHCDSDTMDLVDFLSDDKLLSIEHLKAGLEPYRTDWVAGGTRINPEKNIEELSRWDQVYLHLFIDLGHYWQRRMMALKMKINLERSYTDLIRDIKCIETAALAIKGSQNFRELLDVILHVGNYMNDSGKQAHGFKMTTLQRLPMTKDDRNLIRTNFPRLEEFLDDFKEVSAAAKINLDHITSECKTLVDTVFSIERALNTGSLSDASVFHPEDKILNIVLPFLPEAKKKVGYFGEEPSDLQAKSTFFRKFEMFSKDYKKAQKENLEYEEESHRQLLRRRALNAASKSNILDAAMDENAKSDTFIMDNLLEKLRVAPAENRKARRRLVAKNLQLNGSHSEISNTPKNSSICSSSPVDELSIKMREVETEYNSSISKLSVVESSTSVIPAVSVSSRTMSNKDVAAKAQSMLEGLRCGKISKASVLKLSDNSPMNDSDCLGNNAQDKINNID</sequence>
<evidence type="ECO:0000259" key="2">
    <source>
        <dbReference type="PROSITE" id="PS51444"/>
    </source>
</evidence>
<dbReference type="GO" id="GO:0032153">
    <property type="term" value="C:cell division site"/>
    <property type="evidence" value="ECO:0007669"/>
    <property type="project" value="TreeGrafter"/>
</dbReference>
<dbReference type="GO" id="GO:0043332">
    <property type="term" value="C:mating projection tip"/>
    <property type="evidence" value="ECO:0007669"/>
    <property type="project" value="TreeGrafter"/>
</dbReference>
<name>L0PB95_PNEJI</name>
<dbReference type="InParanoid" id="L0PB95"/>
<dbReference type="InterPro" id="IPR042201">
    <property type="entry name" value="FH2_Formin_sf"/>
</dbReference>
<dbReference type="Pfam" id="PF02181">
    <property type="entry name" value="FH2"/>
    <property type="match status" value="1"/>
</dbReference>
<dbReference type="PROSITE" id="PS51231">
    <property type="entry name" value="DAD"/>
    <property type="match status" value="1"/>
</dbReference>
<dbReference type="GO" id="GO:0051016">
    <property type="term" value="P:barbed-end actin filament capping"/>
    <property type="evidence" value="ECO:0007669"/>
    <property type="project" value="TreeGrafter"/>
</dbReference>
<dbReference type="Proteomes" id="UP000010422">
    <property type="component" value="Unassembled WGS sequence"/>
</dbReference>
<reference evidence="3 4" key="1">
    <citation type="journal article" date="2012" name="MBio">
        <title>De novo assembly of the Pneumocystis jirovecii genome from a single bronchoalveolar lavage fluid specimen from a patient.</title>
        <authorList>
            <person name="Cisse O.H."/>
            <person name="Pagni M."/>
            <person name="Hauser P.M."/>
        </authorList>
    </citation>
    <scope>NUCLEOTIDE SEQUENCE [LARGE SCALE GENOMIC DNA]</scope>
    <source>
        <strain evidence="3 4">SE8</strain>
    </source>
</reference>
<gene>
    <name evidence="3" type="ORF">PNEJI1_001928</name>
</gene>
<proteinExistence type="predicted"/>
<dbReference type="InterPro" id="IPR051661">
    <property type="entry name" value="Actin_filament_regulator"/>
</dbReference>
<evidence type="ECO:0000313" key="4">
    <source>
        <dbReference type="Proteomes" id="UP000010422"/>
    </source>
</evidence>
<dbReference type="EMBL" id="CAKM01000178">
    <property type="protein sequence ID" value="CCJ29364.1"/>
    <property type="molecule type" value="Genomic_DNA"/>
</dbReference>
<feature type="domain" description="FH2" evidence="2">
    <location>
        <begin position="37"/>
        <end position="420"/>
    </location>
</feature>
<dbReference type="InterPro" id="IPR014767">
    <property type="entry name" value="DAD_dom"/>
</dbReference>
<feature type="domain" description="DAD" evidence="1">
    <location>
        <begin position="437"/>
        <end position="464"/>
    </location>
</feature>
<comment type="caution">
    <text evidence="3">The sequence shown here is derived from an EMBL/GenBank/DDBJ whole genome shotgun (WGS) entry which is preliminary data.</text>
</comment>
<accession>L0PB95</accession>
<evidence type="ECO:0000259" key="1">
    <source>
        <dbReference type="PROSITE" id="PS51231"/>
    </source>
</evidence>
<dbReference type="InterPro" id="IPR015425">
    <property type="entry name" value="FH2_Formin"/>
</dbReference>
<dbReference type="PANTHER" id="PTHR47102:SF2">
    <property type="entry name" value="PROTEIN BNI1"/>
    <property type="match status" value="1"/>
</dbReference>
<protein>
    <recommendedName>
        <fullName evidence="5">FH2 domain-containing protein</fullName>
    </recommendedName>
</protein>
<dbReference type="PROSITE" id="PS51444">
    <property type="entry name" value="FH2"/>
    <property type="match status" value="1"/>
</dbReference>
<dbReference type="PANTHER" id="PTHR47102">
    <property type="entry name" value="PROTEIN BNI1"/>
    <property type="match status" value="1"/>
</dbReference>
<dbReference type="GO" id="GO:1903475">
    <property type="term" value="P:mitotic actomyosin contractile ring assembly"/>
    <property type="evidence" value="ECO:0007669"/>
    <property type="project" value="TreeGrafter"/>
</dbReference>
<dbReference type="STRING" id="1209962.L0PB95"/>
<dbReference type="VEuPathDB" id="FungiDB:PNEJI1_001928"/>
<dbReference type="SMART" id="SM00498">
    <property type="entry name" value="FH2"/>
    <property type="match status" value="1"/>
</dbReference>